<reference evidence="1" key="2">
    <citation type="submission" date="2020-09" db="EMBL/GenBank/DDBJ databases">
        <authorList>
            <person name="Sun Q."/>
            <person name="Zhou Y."/>
        </authorList>
    </citation>
    <scope>NUCLEOTIDE SEQUENCE</scope>
    <source>
        <strain evidence="1">CGMCC 1.15478</strain>
    </source>
</reference>
<sequence>MTESLRARWSEAVETGAQGFYAAAWSQLGELLRELSPINTSYRAQRSLALSTAASLHRQLGRYRQSANLDGAAVSLTAADRSALHSSHDVSSDPDAIRTLEAWCDAMTGLAADMIGSARFSSALPMLEQVSAVVDQNDLPQLWRQSLRLNWVRAEYFLFAGSPDAALPYARLAVEQALQGPSVRHKIKSSLILSATHAAVGEQNFARSEALECHTAAVAGQFLPLAWVSTQILLGADLPAKRTKWRQTGRAYAVELSRRGGRIE</sequence>
<dbReference type="AlphaFoldDB" id="A0A916U946"/>
<reference evidence="1" key="1">
    <citation type="journal article" date="2014" name="Int. J. Syst. Evol. Microbiol.">
        <title>Complete genome sequence of Corynebacterium casei LMG S-19264T (=DSM 44701T), isolated from a smear-ripened cheese.</title>
        <authorList>
            <consortium name="US DOE Joint Genome Institute (JGI-PGF)"/>
            <person name="Walter F."/>
            <person name="Albersmeier A."/>
            <person name="Kalinowski J."/>
            <person name="Ruckert C."/>
        </authorList>
    </citation>
    <scope>NUCLEOTIDE SEQUENCE</scope>
    <source>
        <strain evidence="1">CGMCC 1.15478</strain>
    </source>
</reference>
<protein>
    <submittedName>
        <fullName evidence="1">Uncharacterized protein</fullName>
    </submittedName>
</protein>
<accession>A0A916U946</accession>
<name>A0A916U946_9ACTN</name>
<dbReference type="EMBL" id="BMJH01000002">
    <property type="protein sequence ID" value="GGC65090.1"/>
    <property type="molecule type" value="Genomic_DNA"/>
</dbReference>
<dbReference type="RefSeq" id="WP_188673237.1">
    <property type="nucleotide sequence ID" value="NZ_BMJH01000002.1"/>
</dbReference>
<comment type="caution">
    <text evidence="1">The sequence shown here is derived from an EMBL/GenBank/DDBJ whole genome shotgun (WGS) entry which is preliminary data.</text>
</comment>
<dbReference type="Proteomes" id="UP000641514">
    <property type="component" value="Unassembled WGS sequence"/>
</dbReference>
<evidence type="ECO:0000313" key="1">
    <source>
        <dbReference type="EMBL" id="GGC65090.1"/>
    </source>
</evidence>
<proteinExistence type="predicted"/>
<organism evidence="1 2">
    <name type="scientific">Hoyosella rhizosphaerae</name>
    <dbReference type="NCBI Taxonomy" id="1755582"/>
    <lineage>
        <taxon>Bacteria</taxon>
        <taxon>Bacillati</taxon>
        <taxon>Actinomycetota</taxon>
        <taxon>Actinomycetes</taxon>
        <taxon>Mycobacteriales</taxon>
        <taxon>Hoyosellaceae</taxon>
        <taxon>Hoyosella</taxon>
    </lineage>
</organism>
<evidence type="ECO:0000313" key="2">
    <source>
        <dbReference type="Proteomes" id="UP000641514"/>
    </source>
</evidence>
<keyword evidence="2" id="KW-1185">Reference proteome</keyword>
<gene>
    <name evidence="1" type="ORF">GCM10011410_16990</name>
</gene>